<comment type="caution">
    <text evidence="1">The sequence shown here is derived from an EMBL/GenBank/DDBJ whole genome shotgun (WGS) entry which is preliminary data.</text>
</comment>
<dbReference type="AlphaFoldDB" id="A0A165L7D3"/>
<dbReference type="EMBL" id="LVWG01000035">
    <property type="protein sequence ID" value="KZK73669.1"/>
    <property type="molecule type" value="Genomic_DNA"/>
</dbReference>
<dbReference type="Pfam" id="PF16930">
    <property type="entry name" value="Porin_5"/>
    <property type="match status" value="2"/>
</dbReference>
<dbReference type="Proteomes" id="UP000076481">
    <property type="component" value="Unassembled WGS sequence"/>
</dbReference>
<name>A0A165L7D3_PELLU</name>
<dbReference type="InterPro" id="IPR032638">
    <property type="entry name" value="Porin_5"/>
</dbReference>
<proteinExistence type="predicted"/>
<sequence length="381" mass="41439">MKKTLIILSALAAAGWGREAASASEIEWNWKGEALYRYESSRLDGDSRFDGSHRIGLHFGTFPKINDEIKGGIEVATGASNPTSRLYVLGSGDAFSMSDLMLNQAYLEIRPLSYGLEGNAALSAGKRDVSECLVRVNDLLWDTDVTLEGLTLQYGRNGKKLQQGLSATAGYYILGEVSETATTDKTVTDDPALWTAQLAWSGKSGGVDYMLGSSYYKYLNIEGSSITWTYGDKLFGNTGTSGTSGKLTYDYDIIEIFANAGGKFGSGLPWKVYGQYASNIASGVDNNDTAYLVGGTLGKADKVGKWSLDANYCYLEKDALIGAFTDGTRFKGGTDGQGIKLTAQYQLIKDLNVALKYYNHEKVIDSGNHYQLWQADMLVKF</sequence>
<organism evidence="1 2">
    <name type="scientific">Pelodictyon luteolum</name>
    <dbReference type="NCBI Taxonomy" id="1100"/>
    <lineage>
        <taxon>Bacteria</taxon>
        <taxon>Pseudomonadati</taxon>
        <taxon>Chlorobiota</taxon>
        <taxon>Chlorobiia</taxon>
        <taxon>Chlorobiales</taxon>
        <taxon>Chlorobiaceae</taxon>
        <taxon>Chlorobium/Pelodictyon group</taxon>
        <taxon>Pelodictyon</taxon>
    </lineage>
</organism>
<protein>
    <recommendedName>
        <fullName evidence="3">Porin</fullName>
    </recommendedName>
</protein>
<accession>A0A165L7D3</accession>
<gene>
    <name evidence="1" type="ORF">A3K90_08100</name>
</gene>
<evidence type="ECO:0008006" key="3">
    <source>
        <dbReference type="Google" id="ProtNLM"/>
    </source>
</evidence>
<reference evidence="1 2" key="1">
    <citation type="submission" date="2016-03" db="EMBL/GenBank/DDBJ databases">
        <title>Speciation and ecological success in dimly lit waters: horizontal gene transfer in a green sulfur bacteria bloom unveiled by metagenomic assembly.</title>
        <authorList>
            <person name="Llorens-Mares T."/>
            <person name="Liu Z."/>
            <person name="Allen L.Z."/>
            <person name="Rusch D.B."/>
            <person name="Craig M.T."/>
            <person name="Dupont C.L."/>
            <person name="Bryant D.A."/>
            <person name="Casamayor E.O."/>
        </authorList>
    </citation>
    <scope>NUCLEOTIDE SEQUENCE [LARGE SCALE GENOMIC DNA]</scope>
    <source>
        <strain evidence="1">CIII</strain>
    </source>
</reference>
<evidence type="ECO:0000313" key="2">
    <source>
        <dbReference type="Proteomes" id="UP000076481"/>
    </source>
</evidence>
<evidence type="ECO:0000313" key="1">
    <source>
        <dbReference type="EMBL" id="KZK73669.1"/>
    </source>
</evidence>